<dbReference type="AlphaFoldDB" id="A0A482WFL0"/>
<dbReference type="PROSITE" id="PS00028">
    <property type="entry name" value="ZINC_FINGER_C2H2_1"/>
    <property type="match status" value="3"/>
</dbReference>
<evidence type="ECO:0000256" key="3">
    <source>
        <dbReference type="ARBA" id="ARBA00022737"/>
    </source>
</evidence>
<evidence type="ECO:0000313" key="11">
    <source>
        <dbReference type="Proteomes" id="UP000291343"/>
    </source>
</evidence>
<dbReference type="InterPro" id="IPR013087">
    <property type="entry name" value="Znf_C2H2_type"/>
</dbReference>
<evidence type="ECO:0000259" key="9">
    <source>
        <dbReference type="PROSITE" id="PS50157"/>
    </source>
</evidence>
<gene>
    <name evidence="10" type="ORF">LSTR_LSTR003993</name>
</gene>
<dbReference type="GO" id="GO:0005634">
    <property type="term" value="C:nucleus"/>
    <property type="evidence" value="ECO:0007669"/>
    <property type="project" value="UniProtKB-SubCell"/>
</dbReference>
<evidence type="ECO:0000313" key="10">
    <source>
        <dbReference type="EMBL" id="RZF32130.1"/>
    </source>
</evidence>
<name>A0A482WFL0_LAOST</name>
<feature type="domain" description="C2H2-type" evidence="9">
    <location>
        <begin position="168"/>
        <end position="195"/>
    </location>
</feature>
<dbReference type="Proteomes" id="UP000291343">
    <property type="component" value="Unassembled WGS sequence"/>
</dbReference>
<dbReference type="SMR" id="A0A482WFL0"/>
<dbReference type="Pfam" id="PF00096">
    <property type="entry name" value="zf-C2H2"/>
    <property type="match status" value="3"/>
</dbReference>
<dbReference type="SUPFAM" id="SSF57667">
    <property type="entry name" value="beta-beta-alpha zinc fingers"/>
    <property type="match status" value="2"/>
</dbReference>
<evidence type="ECO:0000256" key="8">
    <source>
        <dbReference type="SAM" id="MobiDB-lite"/>
    </source>
</evidence>
<keyword evidence="5" id="KW-0862">Zinc</keyword>
<evidence type="ECO:0000256" key="7">
    <source>
        <dbReference type="PROSITE-ProRule" id="PRU00042"/>
    </source>
</evidence>
<dbReference type="PANTHER" id="PTHR23235:SF120">
    <property type="entry name" value="KRUPPEL-LIKE FACTOR 15"/>
    <property type="match status" value="1"/>
</dbReference>
<dbReference type="GO" id="GO:0000978">
    <property type="term" value="F:RNA polymerase II cis-regulatory region sequence-specific DNA binding"/>
    <property type="evidence" value="ECO:0007669"/>
    <property type="project" value="TreeGrafter"/>
</dbReference>
<dbReference type="OrthoDB" id="4748970at2759"/>
<dbReference type="FunFam" id="3.30.160.60:FF:000218">
    <property type="entry name" value="Zinc finger protein 10"/>
    <property type="match status" value="1"/>
</dbReference>
<dbReference type="InParanoid" id="A0A482WFL0"/>
<dbReference type="FunFam" id="3.30.160.60:FF:000018">
    <property type="entry name" value="Krueppel-like factor 15"/>
    <property type="match status" value="1"/>
</dbReference>
<feature type="domain" description="C2H2-type" evidence="9">
    <location>
        <begin position="138"/>
        <end position="167"/>
    </location>
</feature>
<feature type="region of interest" description="Disordered" evidence="8">
    <location>
        <begin position="185"/>
        <end position="207"/>
    </location>
</feature>
<dbReference type="PROSITE" id="PS50157">
    <property type="entry name" value="ZINC_FINGER_C2H2_2"/>
    <property type="match status" value="3"/>
</dbReference>
<dbReference type="EMBL" id="QKKF02037473">
    <property type="protein sequence ID" value="RZF32130.1"/>
    <property type="molecule type" value="Genomic_DNA"/>
</dbReference>
<keyword evidence="2" id="KW-0479">Metal-binding</keyword>
<keyword evidence="4 7" id="KW-0863">Zinc-finger</keyword>
<comment type="caution">
    <text evidence="10">The sequence shown here is derived from an EMBL/GenBank/DDBJ whole genome shotgun (WGS) entry which is preliminary data.</text>
</comment>
<accession>A0A482WFL0</accession>
<keyword evidence="6" id="KW-0539">Nucleus</keyword>
<evidence type="ECO:0000256" key="2">
    <source>
        <dbReference type="ARBA" id="ARBA00022723"/>
    </source>
</evidence>
<dbReference type="Gene3D" id="3.30.160.60">
    <property type="entry name" value="Classic Zinc Finger"/>
    <property type="match status" value="3"/>
</dbReference>
<dbReference type="GO" id="GO:0008270">
    <property type="term" value="F:zinc ion binding"/>
    <property type="evidence" value="ECO:0007669"/>
    <property type="project" value="UniProtKB-KW"/>
</dbReference>
<keyword evidence="11" id="KW-1185">Reference proteome</keyword>
<evidence type="ECO:0000256" key="4">
    <source>
        <dbReference type="ARBA" id="ARBA00022771"/>
    </source>
</evidence>
<dbReference type="PANTHER" id="PTHR23235">
    <property type="entry name" value="KRUEPPEL-LIKE TRANSCRIPTION FACTOR"/>
    <property type="match status" value="1"/>
</dbReference>
<dbReference type="InterPro" id="IPR036236">
    <property type="entry name" value="Znf_C2H2_sf"/>
</dbReference>
<organism evidence="10 11">
    <name type="scientific">Laodelphax striatellus</name>
    <name type="common">Small brown planthopper</name>
    <name type="synonym">Delphax striatella</name>
    <dbReference type="NCBI Taxonomy" id="195883"/>
    <lineage>
        <taxon>Eukaryota</taxon>
        <taxon>Metazoa</taxon>
        <taxon>Ecdysozoa</taxon>
        <taxon>Arthropoda</taxon>
        <taxon>Hexapoda</taxon>
        <taxon>Insecta</taxon>
        <taxon>Pterygota</taxon>
        <taxon>Neoptera</taxon>
        <taxon>Paraneoptera</taxon>
        <taxon>Hemiptera</taxon>
        <taxon>Auchenorrhyncha</taxon>
        <taxon>Fulgoroidea</taxon>
        <taxon>Delphacidae</taxon>
        <taxon>Criomorphinae</taxon>
        <taxon>Laodelphax</taxon>
    </lineage>
</organism>
<proteinExistence type="predicted"/>
<dbReference type="FunFam" id="3.30.160.60:FF:000125">
    <property type="entry name" value="Putative zinc finger protein 143"/>
    <property type="match status" value="1"/>
</dbReference>
<keyword evidence="3" id="KW-0677">Repeat</keyword>
<evidence type="ECO:0000256" key="5">
    <source>
        <dbReference type="ARBA" id="ARBA00022833"/>
    </source>
</evidence>
<comment type="subcellular location">
    <subcellularLocation>
        <location evidence="1">Nucleus</location>
    </subcellularLocation>
</comment>
<dbReference type="GO" id="GO:0000981">
    <property type="term" value="F:DNA-binding transcription factor activity, RNA polymerase II-specific"/>
    <property type="evidence" value="ECO:0007669"/>
    <property type="project" value="TreeGrafter"/>
</dbReference>
<sequence length="207" mass="23366">MIMEGELNDLLSAHWVSIADESKNDRIDPELDYLLSQSVEILYENNDENPYGSGYWWPSPDDNDPLTLYLDVETAATAAQESPTSVTDMTSPAHTATKPVCSSTEKVFVCGFAQCGKVYAKNSHLKAHVRRHTGEKPFVCTWPDCAWRFSRSDELARHRRSHSGHKPYRCLLCPKAFARSDHLSKHARVHRPGAPRQSRPRTVFALA</sequence>
<evidence type="ECO:0000256" key="1">
    <source>
        <dbReference type="ARBA" id="ARBA00004123"/>
    </source>
</evidence>
<dbReference type="SMART" id="SM00355">
    <property type="entry name" value="ZnF_C2H2"/>
    <property type="match status" value="3"/>
</dbReference>
<protein>
    <recommendedName>
        <fullName evidence="9">C2H2-type domain-containing protein</fullName>
    </recommendedName>
</protein>
<feature type="domain" description="C2H2-type" evidence="9">
    <location>
        <begin position="108"/>
        <end position="137"/>
    </location>
</feature>
<dbReference type="STRING" id="195883.A0A482WFL0"/>
<evidence type="ECO:0000256" key="6">
    <source>
        <dbReference type="ARBA" id="ARBA00023242"/>
    </source>
</evidence>
<reference evidence="10 11" key="1">
    <citation type="journal article" date="2017" name="Gigascience">
        <title>Genome sequence of the small brown planthopper, Laodelphax striatellus.</title>
        <authorList>
            <person name="Zhu J."/>
            <person name="Jiang F."/>
            <person name="Wang X."/>
            <person name="Yang P."/>
            <person name="Bao Y."/>
            <person name="Zhao W."/>
            <person name="Wang W."/>
            <person name="Lu H."/>
            <person name="Wang Q."/>
            <person name="Cui N."/>
            <person name="Li J."/>
            <person name="Chen X."/>
            <person name="Luo L."/>
            <person name="Yu J."/>
            <person name="Kang L."/>
            <person name="Cui F."/>
        </authorList>
    </citation>
    <scope>NUCLEOTIDE SEQUENCE [LARGE SCALE GENOMIC DNA]</scope>
    <source>
        <strain evidence="10">Lst14</strain>
    </source>
</reference>